<name>A0A6N2XEZ6_BACOV</name>
<gene>
    <name evidence="1" type="ORF">BOLFYP28_04207</name>
</gene>
<sequence>MSDETRQAVIMTDEEKAEFEAFRKEKARKARQEKQKADREAYKQMVDEEIEKSIPVLLAISGQIRESKQRVLDNFRDILAMKSDLFGDRIKDDQRTHTFTNSKGDQRITLGFYVTDGYRDTVEDGIAIVKEYITGLARDEKTKALVSMVLKLLSRDAKGTLKASRIVQLRKIAEESGDEQFLEGVRIIEEAYQPEVSKQFIRAERKDKNGVWTPIPLGMTES</sequence>
<dbReference type="RefSeq" id="WP_258898003.1">
    <property type="nucleotide sequence ID" value="NZ_CACRTD010000068.1"/>
</dbReference>
<protein>
    <submittedName>
        <fullName evidence="1">Uncharacterized protein</fullName>
    </submittedName>
</protein>
<dbReference type="AlphaFoldDB" id="A0A6N2XEZ6"/>
<organism evidence="1">
    <name type="scientific">Bacteroides ovatus</name>
    <dbReference type="NCBI Taxonomy" id="28116"/>
    <lineage>
        <taxon>Bacteria</taxon>
        <taxon>Pseudomonadati</taxon>
        <taxon>Bacteroidota</taxon>
        <taxon>Bacteroidia</taxon>
        <taxon>Bacteroidales</taxon>
        <taxon>Bacteroidaceae</taxon>
        <taxon>Bacteroides</taxon>
    </lineage>
</organism>
<dbReference type="InterPro" id="IPR021505">
    <property type="entry name" value="Phage_B3_Orf6"/>
</dbReference>
<evidence type="ECO:0000313" key="1">
    <source>
        <dbReference type="EMBL" id="VYT52306.1"/>
    </source>
</evidence>
<dbReference type="EMBL" id="CACRTD010000068">
    <property type="protein sequence ID" value="VYT52306.1"/>
    <property type="molecule type" value="Genomic_DNA"/>
</dbReference>
<proteinExistence type="predicted"/>
<dbReference type="Pfam" id="PF11363">
    <property type="entry name" value="DUF3164"/>
    <property type="match status" value="1"/>
</dbReference>
<accession>A0A6N2XEZ6</accession>
<reference evidence="1" key="1">
    <citation type="submission" date="2019-11" db="EMBL/GenBank/DDBJ databases">
        <authorList>
            <person name="Feng L."/>
        </authorList>
    </citation>
    <scope>NUCLEOTIDE SEQUENCE</scope>
    <source>
        <strain evidence="1">BovatusLFYP28</strain>
    </source>
</reference>